<protein>
    <submittedName>
        <fullName evidence="3">Extensin-related</fullName>
    </submittedName>
</protein>
<dbReference type="InterPro" id="IPR001715">
    <property type="entry name" value="CH_dom"/>
</dbReference>
<organism evidence="3 4">
    <name type="scientific">Anaeramoeba flamelloides</name>
    <dbReference type="NCBI Taxonomy" id="1746091"/>
    <lineage>
        <taxon>Eukaryota</taxon>
        <taxon>Metamonada</taxon>
        <taxon>Anaeramoebidae</taxon>
        <taxon>Anaeramoeba</taxon>
    </lineage>
</organism>
<feature type="compositionally biased region" description="Basic and acidic residues" evidence="1">
    <location>
        <begin position="249"/>
        <end position="277"/>
    </location>
</feature>
<name>A0AAV8AI54_9EUKA</name>
<dbReference type="SUPFAM" id="SSF47576">
    <property type="entry name" value="Calponin-homology domain, CH-domain"/>
    <property type="match status" value="1"/>
</dbReference>
<dbReference type="Proteomes" id="UP001146793">
    <property type="component" value="Unassembled WGS sequence"/>
</dbReference>
<evidence type="ECO:0000256" key="1">
    <source>
        <dbReference type="SAM" id="MobiDB-lite"/>
    </source>
</evidence>
<gene>
    <name evidence="3" type="ORF">M0812_04501</name>
</gene>
<accession>A0AAV8AI54</accession>
<evidence type="ECO:0000313" key="3">
    <source>
        <dbReference type="EMBL" id="KAJ3452726.1"/>
    </source>
</evidence>
<feature type="domain" description="Calponin-homology (CH)" evidence="2">
    <location>
        <begin position="16"/>
        <end position="131"/>
    </location>
</feature>
<evidence type="ECO:0000313" key="4">
    <source>
        <dbReference type="Proteomes" id="UP001146793"/>
    </source>
</evidence>
<comment type="caution">
    <text evidence="3">The sequence shown here is derived from an EMBL/GenBank/DDBJ whole genome shotgun (WGS) entry which is preliminary data.</text>
</comment>
<reference evidence="3" key="1">
    <citation type="submission" date="2022-08" db="EMBL/GenBank/DDBJ databases">
        <title>Novel sulphate-reducing endosymbionts in the free-living metamonad Anaeramoeba.</title>
        <authorList>
            <person name="Jerlstrom-Hultqvist J."/>
            <person name="Cepicka I."/>
            <person name="Gallot-Lavallee L."/>
            <person name="Salas-Leiva D."/>
            <person name="Curtis B.A."/>
            <person name="Zahonova K."/>
            <person name="Pipaliya S."/>
            <person name="Dacks J."/>
            <person name="Roger A.J."/>
        </authorList>
    </citation>
    <scope>NUCLEOTIDE SEQUENCE</scope>
    <source>
        <strain evidence="3">Busselton2</strain>
    </source>
</reference>
<dbReference type="InterPro" id="IPR036872">
    <property type="entry name" value="CH_dom_sf"/>
</dbReference>
<dbReference type="EMBL" id="JANTQA010000008">
    <property type="protein sequence ID" value="KAJ3452726.1"/>
    <property type="molecule type" value="Genomic_DNA"/>
</dbReference>
<sequence>MSRMKKITSVTVMVNKNKKKRYQNTILQLVPFYSNVLLDENLTEESLLNANGLQLINILNVLLPTKNINVVKCNFLQKQQIENLKLFQSILTKQLGYPKQNHFEISSLISSSSLAISSLVNALVFIKKIFETKGSWKDDSEDARKILIMKQDKGQALGAIEKVSGSVYQNKFYDEDEGRFLDEQRAIEEEKQRKEEEQKKKEEKLRLKELKLKKKERQLQKKRKLQEKKKVLEQRKLEDKERRRLLKEQKRKEEKLARMEQEQKIREADHRRKERELKKKQRQQKWNKELDRKAEELKKKEQELLNKKLLLDQMDQELEDEKFRKQLEIENEKKLQLERELQEREEMLQKRSEEIKKKRKLLEQQELEYQKKLQKERVKRQQRVTIEQLRKDISSVNVDYNNFILESKKMNKMKKFHDVGKFGPRSQTFIVSEVPFEEDEINPNSKSKKRKRKRKRRKILMTKVVNYESDEDEQWENAEQILKNHQQETDLNADFDLLQDLQDED</sequence>
<proteinExistence type="predicted"/>
<dbReference type="PROSITE" id="PS50021">
    <property type="entry name" value="CH"/>
    <property type="match status" value="1"/>
</dbReference>
<dbReference type="AlphaFoldDB" id="A0AAV8AI54"/>
<evidence type="ECO:0000259" key="2">
    <source>
        <dbReference type="PROSITE" id="PS50021"/>
    </source>
</evidence>
<feature type="region of interest" description="Disordered" evidence="1">
    <location>
        <begin position="249"/>
        <end position="290"/>
    </location>
</feature>